<name>A0AAD6HDZ4_9EURO</name>
<proteinExistence type="predicted"/>
<dbReference type="Proteomes" id="UP001215712">
    <property type="component" value="Unassembled WGS sequence"/>
</dbReference>
<evidence type="ECO:0000256" key="1">
    <source>
        <dbReference type="SAM" id="SignalP"/>
    </source>
</evidence>
<dbReference type="EMBL" id="JAQJAN010000018">
    <property type="protein sequence ID" value="KAJ5709752.1"/>
    <property type="molecule type" value="Genomic_DNA"/>
</dbReference>
<gene>
    <name evidence="2" type="ORF">N7493_010043</name>
</gene>
<evidence type="ECO:0000313" key="2">
    <source>
        <dbReference type="EMBL" id="KAJ5709752.1"/>
    </source>
</evidence>
<dbReference type="Gene3D" id="2.80.10.50">
    <property type="match status" value="1"/>
</dbReference>
<keyword evidence="1" id="KW-0732">Signal</keyword>
<dbReference type="SUPFAM" id="SSF50370">
    <property type="entry name" value="Ricin B-like lectins"/>
    <property type="match status" value="1"/>
</dbReference>
<reference evidence="2" key="1">
    <citation type="journal article" date="2023" name="IMA Fungus">
        <title>Comparative genomic study of the Penicillium genus elucidates a diverse pangenome and 15 lateral gene transfer events.</title>
        <authorList>
            <person name="Petersen C."/>
            <person name="Sorensen T."/>
            <person name="Nielsen M.R."/>
            <person name="Sondergaard T.E."/>
            <person name="Sorensen J.L."/>
            <person name="Fitzpatrick D.A."/>
            <person name="Frisvad J.C."/>
            <person name="Nielsen K.L."/>
        </authorList>
    </citation>
    <scope>NUCLEOTIDE SEQUENCE</scope>
    <source>
        <strain evidence="2">IBT 17514</strain>
    </source>
</reference>
<feature type="signal peptide" evidence="1">
    <location>
        <begin position="1"/>
        <end position="18"/>
    </location>
</feature>
<reference evidence="2" key="2">
    <citation type="submission" date="2023-01" db="EMBL/GenBank/DDBJ databases">
        <authorList>
            <person name="Petersen C."/>
        </authorList>
    </citation>
    <scope>NUCLEOTIDE SEQUENCE</scope>
    <source>
        <strain evidence="2">IBT 17514</strain>
    </source>
</reference>
<accession>A0AAD6HDZ4</accession>
<evidence type="ECO:0000313" key="3">
    <source>
        <dbReference type="Proteomes" id="UP001215712"/>
    </source>
</evidence>
<organism evidence="2 3">
    <name type="scientific">Penicillium malachiteum</name>
    <dbReference type="NCBI Taxonomy" id="1324776"/>
    <lineage>
        <taxon>Eukaryota</taxon>
        <taxon>Fungi</taxon>
        <taxon>Dikarya</taxon>
        <taxon>Ascomycota</taxon>
        <taxon>Pezizomycotina</taxon>
        <taxon>Eurotiomycetes</taxon>
        <taxon>Eurotiomycetidae</taxon>
        <taxon>Eurotiales</taxon>
        <taxon>Aspergillaceae</taxon>
        <taxon>Penicillium</taxon>
    </lineage>
</organism>
<feature type="chain" id="PRO_5042071689" evidence="1">
    <location>
        <begin position="19"/>
        <end position="152"/>
    </location>
</feature>
<dbReference type="InterPro" id="IPR035992">
    <property type="entry name" value="Ricin_B-like_lectins"/>
</dbReference>
<comment type="caution">
    <text evidence="2">The sequence shown here is derived from an EMBL/GenBank/DDBJ whole genome shotgun (WGS) entry which is preliminary data.</text>
</comment>
<dbReference type="AlphaFoldDB" id="A0AAD6HDZ4"/>
<keyword evidence="3" id="KW-1185">Reference proteome</keyword>
<sequence length="152" mass="16525">MKTSIVFTLAALCQSAFALKEGTYTIGSATLANDNVLKDVAADQPVEFGAKDGNPGETWFFTGSKVKKDTFTIASTFGGYINCGEAEGSVCIAGDNETQSYYVEKVANSTYQLVAENSGYFLRVNDEKQVVIAGWDQTPNEDFILTEFQVRI</sequence>
<protein>
    <submittedName>
        <fullName evidence="2">Uncharacterized protein</fullName>
    </submittedName>
</protein>